<dbReference type="PANTHER" id="PTHR10534">
    <property type="entry name" value="PYRIDOXAL KINASE"/>
    <property type="match status" value="1"/>
</dbReference>
<dbReference type="RefSeq" id="WP_138403964.1">
    <property type="nucleotide sequence ID" value="NZ_VBSP01000006.1"/>
</dbReference>
<dbReference type="InterPro" id="IPR013749">
    <property type="entry name" value="PM/HMP-P_kinase-1"/>
</dbReference>
<dbReference type="NCBIfam" id="NF005491">
    <property type="entry name" value="PRK07105.1"/>
    <property type="match status" value="1"/>
</dbReference>
<evidence type="ECO:0000256" key="4">
    <source>
        <dbReference type="ARBA" id="ARBA00022777"/>
    </source>
</evidence>
<keyword evidence="5" id="KW-0067">ATP-binding</keyword>
<evidence type="ECO:0000259" key="6">
    <source>
        <dbReference type="Pfam" id="PF08543"/>
    </source>
</evidence>
<evidence type="ECO:0000256" key="3">
    <source>
        <dbReference type="ARBA" id="ARBA00022741"/>
    </source>
</evidence>
<evidence type="ECO:0000313" key="7">
    <source>
        <dbReference type="EMBL" id="TLQ48920.1"/>
    </source>
</evidence>
<reference evidence="7 8" key="1">
    <citation type="submission" date="2019-05" db="EMBL/GenBank/DDBJ databases">
        <title>The metagenome of a microbial culture collection derived from dairy environment covers the genomic content of the human microbiome.</title>
        <authorList>
            <person name="Roder T."/>
            <person name="Wuthrich D."/>
            <person name="Sattari Z."/>
            <person name="Von Ah U."/>
            <person name="Bar C."/>
            <person name="Ronchi F."/>
            <person name="Macpherson A.J."/>
            <person name="Ganal-Vonarburg S.C."/>
            <person name="Bruggmann R."/>
            <person name="Vergeres G."/>
        </authorList>
    </citation>
    <scope>NUCLEOTIDE SEQUENCE [LARGE SCALE GENOMIC DNA]</scope>
    <source>
        <strain evidence="7 8">FAM 24227</strain>
    </source>
</reference>
<organism evidence="7 8">
    <name type="scientific">Ruoffia tabacinasalis</name>
    <dbReference type="NCBI Taxonomy" id="87458"/>
    <lineage>
        <taxon>Bacteria</taxon>
        <taxon>Bacillati</taxon>
        <taxon>Bacillota</taxon>
        <taxon>Bacilli</taxon>
        <taxon>Lactobacillales</taxon>
        <taxon>Aerococcaceae</taxon>
        <taxon>Ruoffia</taxon>
    </lineage>
</organism>
<keyword evidence="4 7" id="KW-0418">Kinase</keyword>
<protein>
    <recommendedName>
        <fullName evidence="1">pyridoxal kinase</fullName>
        <ecNumber evidence="1">2.7.1.35</ecNumber>
    </recommendedName>
</protein>
<dbReference type="PANTHER" id="PTHR10534:SF2">
    <property type="entry name" value="PYRIDOXAL KINASE"/>
    <property type="match status" value="1"/>
</dbReference>
<keyword evidence="3" id="KW-0547">Nucleotide-binding</keyword>
<sequence>MSKRVLVVNDIPGAGKVAANINIPILSAGGLEVSILPTMFVSTQTGESYANIIRHEMNEDFKRTVEVWKANDIHFDVMMTGYFSTTEQVELFTQYYREEKRLNPELILLMDPIMADHGKYYPGFDHKIAEKFSALMKEADIVFPNITEACFITNTPYSESMTVEELDVVSRKLIESGAKYVAITGVRLPDKMPDQIGFYVRGHNDYQKLLMHRYYPQHFFGTGDIVVSSTTVWYSRGLSIEESLEKTGNIIEQSLDNTLALNRDIKWGIYFEPTLKEFFPQ</sequence>
<feature type="domain" description="Pyridoxamine kinase/Phosphomethylpyrimidine kinase" evidence="6">
    <location>
        <begin position="70"/>
        <end position="263"/>
    </location>
</feature>
<dbReference type="EMBL" id="VBSP01000006">
    <property type="protein sequence ID" value="TLQ48920.1"/>
    <property type="molecule type" value="Genomic_DNA"/>
</dbReference>
<accession>A0A5R9EI37</accession>
<keyword evidence="2 7" id="KW-0808">Transferase</keyword>
<dbReference type="AlphaFoldDB" id="A0A5R9EI37"/>
<dbReference type="Proteomes" id="UP000306420">
    <property type="component" value="Unassembled WGS sequence"/>
</dbReference>
<dbReference type="InterPro" id="IPR004625">
    <property type="entry name" value="PyrdxlKinase"/>
</dbReference>
<evidence type="ECO:0000313" key="8">
    <source>
        <dbReference type="Proteomes" id="UP000306420"/>
    </source>
</evidence>
<dbReference type="GO" id="GO:0005524">
    <property type="term" value="F:ATP binding"/>
    <property type="evidence" value="ECO:0007669"/>
    <property type="project" value="UniProtKB-KW"/>
</dbReference>
<dbReference type="OrthoDB" id="9800808at2"/>
<evidence type="ECO:0000256" key="2">
    <source>
        <dbReference type="ARBA" id="ARBA00022679"/>
    </source>
</evidence>
<gene>
    <name evidence="7" type="ORF">FEZ33_03260</name>
</gene>
<proteinExistence type="predicted"/>
<evidence type="ECO:0000256" key="5">
    <source>
        <dbReference type="ARBA" id="ARBA00022840"/>
    </source>
</evidence>
<dbReference type="Gene3D" id="3.40.1190.20">
    <property type="match status" value="1"/>
</dbReference>
<comment type="caution">
    <text evidence="7">The sequence shown here is derived from an EMBL/GenBank/DDBJ whole genome shotgun (WGS) entry which is preliminary data.</text>
</comment>
<dbReference type="Pfam" id="PF08543">
    <property type="entry name" value="Phos_pyr_kin"/>
    <property type="match status" value="1"/>
</dbReference>
<dbReference type="GO" id="GO:0008478">
    <property type="term" value="F:pyridoxal kinase activity"/>
    <property type="evidence" value="ECO:0007669"/>
    <property type="project" value="UniProtKB-EC"/>
</dbReference>
<dbReference type="InterPro" id="IPR029056">
    <property type="entry name" value="Ribokinase-like"/>
</dbReference>
<name>A0A5R9EI37_9LACT</name>
<dbReference type="EC" id="2.7.1.35" evidence="1"/>
<dbReference type="SUPFAM" id="SSF53613">
    <property type="entry name" value="Ribokinase-like"/>
    <property type="match status" value="1"/>
</dbReference>
<dbReference type="GO" id="GO:0005829">
    <property type="term" value="C:cytosol"/>
    <property type="evidence" value="ECO:0007669"/>
    <property type="project" value="TreeGrafter"/>
</dbReference>
<evidence type="ECO:0000256" key="1">
    <source>
        <dbReference type="ARBA" id="ARBA00012104"/>
    </source>
</evidence>
<dbReference type="GO" id="GO:0009443">
    <property type="term" value="P:pyridoxal 5'-phosphate salvage"/>
    <property type="evidence" value="ECO:0007669"/>
    <property type="project" value="InterPro"/>
</dbReference>